<protein>
    <recommendedName>
        <fullName evidence="10">Fluoride-specific ion channel FluC</fullName>
    </recommendedName>
</protein>
<accession>A0A3G1KS07</accession>
<evidence type="ECO:0000313" key="12">
    <source>
        <dbReference type="Proteomes" id="UP000323521"/>
    </source>
</evidence>
<evidence type="ECO:0000256" key="8">
    <source>
        <dbReference type="ARBA" id="ARBA00035585"/>
    </source>
</evidence>
<feature type="transmembrane region" description="Helical" evidence="10">
    <location>
        <begin position="71"/>
        <end position="92"/>
    </location>
</feature>
<reference evidence="11 12" key="1">
    <citation type="submission" date="2016-10" db="EMBL/GenBank/DDBJ databases">
        <title>Complete Genome Sequence of Peptococcaceae strain DCMF.</title>
        <authorList>
            <person name="Edwards R.J."/>
            <person name="Holland S.I."/>
            <person name="Deshpande N.P."/>
            <person name="Wong Y.K."/>
            <person name="Ertan H."/>
            <person name="Manefield M."/>
            <person name="Russell T.L."/>
            <person name="Lee M.J."/>
        </authorList>
    </citation>
    <scope>NUCLEOTIDE SEQUENCE [LARGE SCALE GENOMIC DNA]</scope>
    <source>
        <strain evidence="11 12">DCMF</strain>
    </source>
</reference>
<keyword evidence="10" id="KW-0813">Transport</keyword>
<evidence type="ECO:0000256" key="7">
    <source>
        <dbReference type="ARBA" id="ARBA00035120"/>
    </source>
</evidence>
<dbReference type="KEGG" id="fwa:DCMF_11035"/>
<keyword evidence="3 10" id="KW-0812">Transmembrane</keyword>
<evidence type="ECO:0000256" key="5">
    <source>
        <dbReference type="ARBA" id="ARBA00023136"/>
    </source>
</evidence>
<organism evidence="11 12">
    <name type="scientific">Formimonas warabiya</name>
    <dbReference type="NCBI Taxonomy" id="1761012"/>
    <lineage>
        <taxon>Bacteria</taxon>
        <taxon>Bacillati</taxon>
        <taxon>Bacillota</taxon>
        <taxon>Clostridia</taxon>
        <taxon>Eubacteriales</taxon>
        <taxon>Peptococcaceae</taxon>
        <taxon>Candidatus Formimonas</taxon>
    </lineage>
</organism>
<evidence type="ECO:0000313" key="11">
    <source>
        <dbReference type="EMBL" id="ATW25230.1"/>
    </source>
</evidence>
<feature type="binding site" evidence="10">
    <location>
        <position position="79"/>
    </location>
    <ligand>
        <name>Na(+)</name>
        <dbReference type="ChEBI" id="CHEBI:29101"/>
        <note>structural</note>
    </ligand>
</feature>
<evidence type="ECO:0000256" key="3">
    <source>
        <dbReference type="ARBA" id="ARBA00022692"/>
    </source>
</evidence>
<evidence type="ECO:0000256" key="1">
    <source>
        <dbReference type="ARBA" id="ARBA00004651"/>
    </source>
</evidence>
<gene>
    <name evidence="10" type="primary">fluC</name>
    <name evidence="10" type="synonym">crcB</name>
    <name evidence="11" type="ORF">DCMF_11035</name>
</gene>
<comment type="subcellular location">
    <subcellularLocation>
        <location evidence="1 10">Cell membrane</location>
        <topology evidence="1 10">Multi-pass membrane protein</topology>
    </subcellularLocation>
</comment>
<comment type="function">
    <text evidence="9 10">Fluoride-specific ion channel. Important for reducing fluoride concentration in the cell, thus reducing its toxicity.</text>
</comment>
<dbReference type="Pfam" id="PF02537">
    <property type="entry name" value="CRCB"/>
    <property type="match status" value="1"/>
</dbReference>
<evidence type="ECO:0000256" key="10">
    <source>
        <dbReference type="HAMAP-Rule" id="MF_00454"/>
    </source>
</evidence>
<evidence type="ECO:0000256" key="4">
    <source>
        <dbReference type="ARBA" id="ARBA00022989"/>
    </source>
</evidence>
<dbReference type="NCBIfam" id="TIGR00494">
    <property type="entry name" value="crcB"/>
    <property type="match status" value="1"/>
</dbReference>
<keyword evidence="5 10" id="KW-0472">Membrane</keyword>
<comment type="similarity">
    <text evidence="7 10">Belongs to the fluoride channel Fluc/FEX (TC 1.A.43) family.</text>
</comment>
<dbReference type="PANTHER" id="PTHR28259:SF1">
    <property type="entry name" value="FLUORIDE EXPORT PROTEIN 1-RELATED"/>
    <property type="match status" value="1"/>
</dbReference>
<feature type="transmembrane region" description="Helical" evidence="10">
    <location>
        <begin position="7"/>
        <end position="30"/>
    </location>
</feature>
<name>A0A3G1KS07_FORW1</name>
<comment type="catalytic activity">
    <reaction evidence="8">
        <text>fluoride(in) = fluoride(out)</text>
        <dbReference type="Rhea" id="RHEA:76159"/>
        <dbReference type="ChEBI" id="CHEBI:17051"/>
    </reaction>
    <physiologicalReaction direction="left-to-right" evidence="8">
        <dbReference type="Rhea" id="RHEA:76160"/>
    </physiologicalReaction>
</comment>
<dbReference type="GO" id="GO:0062054">
    <property type="term" value="F:fluoride channel activity"/>
    <property type="evidence" value="ECO:0007669"/>
    <property type="project" value="UniProtKB-UniRule"/>
</dbReference>
<evidence type="ECO:0000256" key="9">
    <source>
        <dbReference type="ARBA" id="ARBA00049940"/>
    </source>
</evidence>
<dbReference type="GO" id="GO:0046872">
    <property type="term" value="F:metal ion binding"/>
    <property type="evidence" value="ECO:0007669"/>
    <property type="project" value="UniProtKB-KW"/>
</dbReference>
<feature type="binding site" evidence="10">
    <location>
        <position position="82"/>
    </location>
    <ligand>
        <name>Na(+)</name>
        <dbReference type="ChEBI" id="CHEBI:29101"/>
        <note>structural</note>
    </ligand>
</feature>
<dbReference type="GO" id="GO:0140114">
    <property type="term" value="P:cellular detoxification of fluoride"/>
    <property type="evidence" value="ECO:0007669"/>
    <property type="project" value="UniProtKB-UniRule"/>
</dbReference>
<dbReference type="EMBL" id="CP017634">
    <property type="protein sequence ID" value="ATW25230.1"/>
    <property type="molecule type" value="Genomic_DNA"/>
</dbReference>
<keyword evidence="10" id="KW-0915">Sodium</keyword>
<keyword evidence="10" id="KW-0479">Metal-binding</keyword>
<proteinExistence type="inferred from homology"/>
<sequence length="148" mass="16175">MSFFNSIYLYIAAGGAFGAVTRYLISTWIYNKSEQVFPYGTFVVNLTGCFLLGLFYTLSLEKSVINAQFRTMITVGFIGAYTTFSTFSLETINLIKEGSMGTALLYVGSSVILGLFSVWLGIGAANFFNQIGERGEESDKSYRSGGTS</sequence>
<dbReference type="AlphaFoldDB" id="A0A3G1KS07"/>
<keyword evidence="6 10" id="KW-0407">Ion channel</keyword>
<evidence type="ECO:0000256" key="2">
    <source>
        <dbReference type="ARBA" id="ARBA00022475"/>
    </source>
</evidence>
<keyword evidence="10" id="KW-0406">Ion transport</keyword>
<keyword evidence="2 10" id="KW-1003">Cell membrane</keyword>
<feature type="transmembrane region" description="Helical" evidence="10">
    <location>
        <begin position="104"/>
        <end position="128"/>
    </location>
</feature>
<dbReference type="PANTHER" id="PTHR28259">
    <property type="entry name" value="FLUORIDE EXPORT PROTEIN 1-RELATED"/>
    <property type="match status" value="1"/>
</dbReference>
<evidence type="ECO:0000256" key="6">
    <source>
        <dbReference type="ARBA" id="ARBA00023303"/>
    </source>
</evidence>
<dbReference type="RefSeq" id="WP_214659269.1">
    <property type="nucleotide sequence ID" value="NZ_CP017634.1"/>
</dbReference>
<dbReference type="Proteomes" id="UP000323521">
    <property type="component" value="Chromosome"/>
</dbReference>
<comment type="activity regulation">
    <text evidence="10">Na(+) is not transported, but it plays an essential structural role and its presence is essential for fluoride channel function.</text>
</comment>
<dbReference type="HAMAP" id="MF_00454">
    <property type="entry name" value="FluC"/>
    <property type="match status" value="1"/>
</dbReference>
<dbReference type="GO" id="GO:0005886">
    <property type="term" value="C:plasma membrane"/>
    <property type="evidence" value="ECO:0007669"/>
    <property type="project" value="UniProtKB-SubCell"/>
</dbReference>
<feature type="transmembrane region" description="Helical" evidence="10">
    <location>
        <begin position="36"/>
        <end position="59"/>
    </location>
</feature>
<keyword evidence="12" id="KW-1185">Reference proteome</keyword>
<dbReference type="InterPro" id="IPR003691">
    <property type="entry name" value="FluC"/>
</dbReference>
<keyword evidence="4 10" id="KW-1133">Transmembrane helix</keyword>